<dbReference type="RefSeq" id="XP_003729348.1">
    <property type="nucleotide sequence ID" value="XM_003729300.3"/>
</dbReference>
<keyword evidence="4" id="KW-0997">Cell inner membrane</keyword>
<keyword evidence="6 8" id="KW-1133">Transmembrane helix</keyword>
<evidence type="ECO:0000313" key="9">
    <source>
        <dbReference type="EnsemblMetazoa" id="XP_003729348"/>
    </source>
</evidence>
<keyword evidence="5 8" id="KW-0812">Transmembrane</keyword>
<evidence type="ECO:0000256" key="2">
    <source>
        <dbReference type="ARBA" id="ARBA00022448"/>
    </source>
</evidence>
<evidence type="ECO:0000256" key="4">
    <source>
        <dbReference type="ARBA" id="ARBA00022519"/>
    </source>
</evidence>
<feature type="transmembrane region" description="Helical" evidence="8">
    <location>
        <begin position="441"/>
        <end position="464"/>
    </location>
</feature>
<feature type="transmembrane region" description="Helical" evidence="8">
    <location>
        <begin position="411"/>
        <end position="429"/>
    </location>
</feature>
<feature type="transmembrane region" description="Helical" evidence="8">
    <location>
        <begin position="321"/>
        <end position="341"/>
    </location>
</feature>
<keyword evidence="2" id="KW-0813">Transport</keyword>
<reference evidence="10" key="1">
    <citation type="submission" date="2015-02" db="EMBL/GenBank/DDBJ databases">
        <title>Genome sequencing for Strongylocentrotus purpuratus.</title>
        <authorList>
            <person name="Murali S."/>
            <person name="Liu Y."/>
            <person name="Vee V."/>
            <person name="English A."/>
            <person name="Wang M."/>
            <person name="Skinner E."/>
            <person name="Han Y."/>
            <person name="Muzny D.M."/>
            <person name="Worley K.C."/>
            <person name="Gibbs R.A."/>
        </authorList>
    </citation>
    <scope>NUCLEOTIDE SEQUENCE</scope>
</reference>
<dbReference type="OrthoDB" id="10254418at2759"/>
<organism evidence="9 10">
    <name type="scientific">Strongylocentrotus purpuratus</name>
    <name type="common">Purple sea urchin</name>
    <dbReference type="NCBI Taxonomy" id="7668"/>
    <lineage>
        <taxon>Eukaryota</taxon>
        <taxon>Metazoa</taxon>
        <taxon>Echinodermata</taxon>
        <taxon>Eleutherozoa</taxon>
        <taxon>Echinozoa</taxon>
        <taxon>Echinoidea</taxon>
        <taxon>Euechinoidea</taxon>
        <taxon>Echinacea</taxon>
        <taxon>Camarodonta</taxon>
        <taxon>Echinidea</taxon>
        <taxon>Strongylocentrotidae</taxon>
        <taxon>Strongylocentrotus</taxon>
    </lineage>
</organism>
<comment type="subcellular location">
    <subcellularLocation>
        <location evidence="1">Cell inner membrane</location>
        <topology evidence="1">Multi-pass membrane protein</topology>
    </subcellularLocation>
</comment>
<dbReference type="EnsemblMetazoa" id="XM_030998886">
    <property type="protein sequence ID" value="XP_030854746"/>
    <property type="gene ID" value="LOC100891566"/>
</dbReference>
<dbReference type="KEGG" id="spu:100891566"/>
<feature type="transmembrane region" description="Helical" evidence="8">
    <location>
        <begin position="147"/>
        <end position="172"/>
    </location>
</feature>
<keyword evidence="3" id="KW-1003">Cell membrane</keyword>
<dbReference type="RefSeq" id="XP_011664860.1">
    <property type="nucleotide sequence ID" value="XM_011666558.2"/>
</dbReference>
<dbReference type="RefSeq" id="XP_030854746.1">
    <property type="nucleotide sequence ID" value="XM_030998886.1"/>
</dbReference>
<evidence type="ECO:0000313" key="10">
    <source>
        <dbReference type="Proteomes" id="UP000007110"/>
    </source>
</evidence>
<evidence type="ECO:0000256" key="7">
    <source>
        <dbReference type="ARBA" id="ARBA00023136"/>
    </source>
</evidence>
<feature type="transmembrane region" description="Helical" evidence="8">
    <location>
        <begin position="225"/>
        <end position="244"/>
    </location>
</feature>
<protein>
    <recommendedName>
        <fullName evidence="11">Sulphur transport domain-containing protein</fullName>
    </recommendedName>
</protein>
<dbReference type="EnsemblMetazoa" id="XM_003729300">
    <property type="protein sequence ID" value="XP_003729348"/>
    <property type="gene ID" value="LOC100891566"/>
</dbReference>
<dbReference type="PANTHER" id="PTHR30574:SF1">
    <property type="entry name" value="SULPHUR TRANSPORT DOMAIN-CONTAINING PROTEIN"/>
    <property type="match status" value="1"/>
</dbReference>
<proteinExistence type="predicted"/>
<feature type="transmembrane region" description="Helical" evidence="8">
    <location>
        <begin position="384"/>
        <end position="405"/>
    </location>
</feature>
<evidence type="ECO:0000256" key="5">
    <source>
        <dbReference type="ARBA" id="ARBA00022692"/>
    </source>
</evidence>
<evidence type="ECO:0000256" key="3">
    <source>
        <dbReference type="ARBA" id="ARBA00022475"/>
    </source>
</evidence>
<dbReference type="GeneID" id="100891566"/>
<evidence type="ECO:0000256" key="8">
    <source>
        <dbReference type="SAM" id="Phobius"/>
    </source>
</evidence>
<dbReference type="PANTHER" id="PTHR30574">
    <property type="entry name" value="INNER MEMBRANE PROTEIN YEDE"/>
    <property type="match status" value="1"/>
</dbReference>
<dbReference type="AlphaFoldDB" id="A0A7M7GKA2"/>
<dbReference type="InterPro" id="IPR007272">
    <property type="entry name" value="Sulf_transp_TsuA/YedE"/>
</dbReference>
<sequence>MESAPSITLTTEARQRSLKCEPACDANGNVPSMKSANINVSPQMKDQQSFITNGHLIHEYHENGDGKHHGGRLVNGTATNGIIHSVNGEAPSEITASSTITAPKLEFPVSVKLLMTAASGVVFGFAMEKGRVFEPHNIRGQMLFQNFVMLKMFLSAIVTSIVWFSILSLLPFTASKFQSARNNLGCRMNSKGVAGAGIGGAMLGIGMALSGACPGAVLIEVGAGVQHAGMTFVGCLIGAVLYGFTEQTFNRMIKPAKQITVGKLDEHVGVPYVMLALPVGLVIILALVLIEYLAPWQTELTAPNTSDVPTGLVDFISLRSWPPVLAGALVGCLQLPIVLAVDEPIGGSRGYCTMVSQVIPWSLLERYSPYLKASRTGIKNWWQILYISSAIGGAAISSVSSGTWASTIGVPPLHALLGGAVMIYGSRLAGGCTSGHGLSGIGALSLLSFIAIPSMFLGGIATAVTMTTLGIY</sequence>
<dbReference type="OMA" id="NWWSIAY"/>
<dbReference type="EnsemblMetazoa" id="XM_011666558">
    <property type="protein sequence ID" value="XP_011664860"/>
    <property type="gene ID" value="LOC100891566"/>
</dbReference>
<reference evidence="9" key="2">
    <citation type="submission" date="2021-01" db="UniProtKB">
        <authorList>
            <consortium name="EnsemblMetazoa"/>
        </authorList>
    </citation>
    <scope>IDENTIFICATION</scope>
</reference>
<dbReference type="Pfam" id="PF04143">
    <property type="entry name" value="Sulf_transp"/>
    <property type="match status" value="1"/>
</dbReference>
<dbReference type="InParanoid" id="A0A7M7GKA2"/>
<feature type="transmembrane region" description="Helical" evidence="8">
    <location>
        <begin position="193"/>
        <end position="219"/>
    </location>
</feature>
<accession>A0A7M7GKA2</accession>
<keyword evidence="10" id="KW-1185">Reference proteome</keyword>
<evidence type="ECO:0000256" key="6">
    <source>
        <dbReference type="ARBA" id="ARBA00022989"/>
    </source>
</evidence>
<name>A0A7M7GKA2_STRPU</name>
<dbReference type="GO" id="GO:0005886">
    <property type="term" value="C:plasma membrane"/>
    <property type="evidence" value="ECO:0000318"/>
    <property type="project" value="GO_Central"/>
</dbReference>
<evidence type="ECO:0000256" key="1">
    <source>
        <dbReference type="ARBA" id="ARBA00004429"/>
    </source>
</evidence>
<feature type="transmembrane region" description="Helical" evidence="8">
    <location>
        <begin position="272"/>
        <end position="294"/>
    </location>
</feature>
<keyword evidence="7 8" id="KW-0472">Membrane</keyword>
<dbReference type="Proteomes" id="UP000007110">
    <property type="component" value="Unassembled WGS sequence"/>
</dbReference>
<evidence type="ECO:0008006" key="11">
    <source>
        <dbReference type="Google" id="ProtNLM"/>
    </source>
</evidence>